<evidence type="ECO:0000259" key="2">
    <source>
        <dbReference type="Pfam" id="PF22311"/>
    </source>
</evidence>
<keyword evidence="4" id="KW-1185">Reference proteome</keyword>
<dbReference type="PROSITE" id="PS51257">
    <property type="entry name" value="PROKAR_LIPOPROTEIN"/>
    <property type="match status" value="1"/>
</dbReference>
<sequence>MMLAYQKSRALLLLFSIAFFMGCQKPNAASQNGRVPEAKTAEPEVPAWLKEKILGFENEKPANPPVSIYSYRYQNQTVYFITGRCCDIPSEVYSVKGQQLCQPDGGFSGKGDMKCPDFFNARTNEKLIWEDLRK</sequence>
<dbReference type="InterPro" id="IPR054243">
    <property type="entry name" value="DUF6970"/>
</dbReference>
<evidence type="ECO:0000256" key="1">
    <source>
        <dbReference type="SAM" id="SignalP"/>
    </source>
</evidence>
<gene>
    <name evidence="3" type="ORF">I5M27_11415</name>
</gene>
<feature type="signal peptide" evidence="1">
    <location>
        <begin position="1"/>
        <end position="28"/>
    </location>
</feature>
<feature type="domain" description="DUF6970" evidence="2">
    <location>
        <begin position="56"/>
        <end position="131"/>
    </location>
</feature>
<dbReference type="EMBL" id="JAEHFX010000005">
    <property type="protein sequence ID" value="MBK0403598.1"/>
    <property type="molecule type" value="Genomic_DNA"/>
</dbReference>
<dbReference type="Pfam" id="PF22311">
    <property type="entry name" value="DUF6970"/>
    <property type="match status" value="1"/>
</dbReference>
<feature type="chain" id="PRO_5046502117" description="DUF6970 domain-containing protein" evidence="1">
    <location>
        <begin position="29"/>
        <end position="134"/>
    </location>
</feature>
<evidence type="ECO:0000313" key="4">
    <source>
        <dbReference type="Proteomes" id="UP000644147"/>
    </source>
</evidence>
<accession>A0ABS1C2P9</accession>
<keyword evidence="1" id="KW-0732">Signal</keyword>
<dbReference type="RefSeq" id="WP_200506343.1">
    <property type="nucleotide sequence ID" value="NZ_JAEHFX010000005.1"/>
</dbReference>
<dbReference type="Proteomes" id="UP000644147">
    <property type="component" value="Unassembled WGS sequence"/>
</dbReference>
<name>A0ABS1C2P9_9BACT</name>
<reference evidence="3 4" key="1">
    <citation type="submission" date="2020-12" db="EMBL/GenBank/DDBJ databases">
        <title>Bacterial novel species Adhaeribacter sp. BT258 isolated from soil.</title>
        <authorList>
            <person name="Jung H.-Y."/>
        </authorList>
    </citation>
    <scope>NUCLEOTIDE SEQUENCE [LARGE SCALE GENOMIC DNA]</scope>
    <source>
        <strain evidence="3 4">BT258</strain>
    </source>
</reference>
<comment type="caution">
    <text evidence="3">The sequence shown here is derived from an EMBL/GenBank/DDBJ whole genome shotgun (WGS) entry which is preliminary data.</text>
</comment>
<protein>
    <recommendedName>
        <fullName evidence="2">DUF6970 domain-containing protein</fullName>
    </recommendedName>
</protein>
<evidence type="ECO:0000313" key="3">
    <source>
        <dbReference type="EMBL" id="MBK0403598.1"/>
    </source>
</evidence>
<proteinExistence type="predicted"/>
<organism evidence="3 4">
    <name type="scientific">Adhaeribacter terrigena</name>
    <dbReference type="NCBI Taxonomy" id="2793070"/>
    <lineage>
        <taxon>Bacteria</taxon>
        <taxon>Pseudomonadati</taxon>
        <taxon>Bacteroidota</taxon>
        <taxon>Cytophagia</taxon>
        <taxon>Cytophagales</taxon>
        <taxon>Hymenobacteraceae</taxon>
        <taxon>Adhaeribacter</taxon>
    </lineage>
</organism>